<dbReference type="SUPFAM" id="SSF111283">
    <property type="entry name" value="Putative modulator of DNA gyrase, PmbA/TldD"/>
    <property type="match status" value="1"/>
</dbReference>
<evidence type="ECO:0000259" key="7">
    <source>
        <dbReference type="Pfam" id="PF19289"/>
    </source>
</evidence>
<dbReference type="InterPro" id="IPR036059">
    <property type="entry name" value="TldD/PmbA_sf"/>
</dbReference>
<keyword evidence="4" id="KW-0482">Metalloprotease</keyword>
<evidence type="ECO:0000256" key="1">
    <source>
        <dbReference type="ARBA" id="ARBA00005836"/>
    </source>
</evidence>
<dbReference type="EMBL" id="CP065956">
    <property type="protein sequence ID" value="QSR86297.1"/>
    <property type="molecule type" value="Genomic_DNA"/>
</dbReference>
<reference evidence="8 9" key="1">
    <citation type="submission" date="2020-12" db="EMBL/GenBank/DDBJ databases">
        <authorList>
            <person name="Awala S.I."/>
            <person name="Gwak J.-H."/>
            <person name="Kim S.-J."/>
            <person name="Rhee S.-K."/>
        </authorList>
    </citation>
    <scope>NUCLEOTIDE SEQUENCE [LARGE SCALE GENOMIC DNA]</scope>
    <source>
        <strain evidence="8 9">IT5</strain>
    </source>
</reference>
<proteinExistence type="inferred from homology"/>
<evidence type="ECO:0000256" key="4">
    <source>
        <dbReference type="ARBA" id="ARBA00023049"/>
    </source>
</evidence>
<dbReference type="InterPro" id="IPR045569">
    <property type="entry name" value="Metalloprtase-TldD/E_C"/>
</dbReference>
<evidence type="ECO:0000256" key="2">
    <source>
        <dbReference type="ARBA" id="ARBA00022670"/>
    </source>
</evidence>
<keyword evidence="9" id="KW-1185">Reference proteome</keyword>
<dbReference type="Proteomes" id="UP000663088">
    <property type="component" value="Chromosome"/>
</dbReference>
<protein>
    <submittedName>
        <fullName evidence="8">TldD/PmbA family protein</fullName>
    </submittedName>
</protein>
<feature type="signal peptide" evidence="5">
    <location>
        <begin position="1"/>
        <end position="26"/>
    </location>
</feature>
<evidence type="ECO:0000256" key="3">
    <source>
        <dbReference type="ARBA" id="ARBA00022801"/>
    </source>
</evidence>
<evidence type="ECO:0000259" key="6">
    <source>
        <dbReference type="Pfam" id="PF01523"/>
    </source>
</evidence>
<sequence length="527" mass="59303">MNCDRRNFIKRLVGSVFTLKMSSAFAAPLLPEFWEREQSKRLAAVIAENALHTARLYGCQFCDIRINWVQKERILAREHRIEELAGSFESGMGIRVLFNGTWGFASSNVLDPKEAAEKTRQAVELAKHCLKFNPRRVELENIPSIQGSWHQKVHVDPFQLPVEEKTSLLLEINDQALKAGAHFCRSYLLFHKELKIYASSLGSWIEQTFLRTYPKFIVTVVDKKEGRFESRASLEAPKSGGMEVVDKKAFLTEVVEATSQAKEKLLAKPVSPGKKDLVIHPTNLWLTIHETIGHSTELDRVMGLEANYAGTSFLKPDQLDKFDFASPIVSIRADRSQPGGLATVGYDDDGLPSSWADFFIIEKGILKNFQMSIGQAHWIGKERSNGCSYAQSYNYFPIQRMPNISLVPSDSNERLEDLISGVEDGIYIIGDGSWSIDQQRYNFQFGGQLFYEIKKGKIGQMLRDVVYQGNTLSFWKSCDGLCGKDEYKLCGTLFCGKGEPSQSAPVSHGAVPARFRNINVLNIHLLS</sequence>
<dbReference type="Pfam" id="PF01523">
    <property type="entry name" value="PmbA_TldD_1st"/>
    <property type="match status" value="1"/>
</dbReference>
<dbReference type="Gene3D" id="3.30.2290.10">
    <property type="entry name" value="PmbA/TldD superfamily"/>
    <property type="match status" value="1"/>
</dbReference>
<keyword evidence="2" id="KW-0645">Protease</keyword>
<evidence type="ECO:0000256" key="5">
    <source>
        <dbReference type="SAM" id="SignalP"/>
    </source>
</evidence>
<name>A0ABX7PTN8_9BACT</name>
<dbReference type="InterPro" id="IPR002510">
    <property type="entry name" value="Metalloprtase-TldD/E_N"/>
</dbReference>
<dbReference type="PANTHER" id="PTHR30624">
    <property type="entry name" value="UNCHARACTERIZED PROTEIN TLDD AND PMBA"/>
    <property type="match status" value="1"/>
</dbReference>
<dbReference type="InterPro" id="IPR051463">
    <property type="entry name" value="Peptidase_U62_metallo"/>
</dbReference>
<organism evidence="8 9">
    <name type="scientific">Candidatus Methylacidiphilum infernorum</name>
    <dbReference type="NCBI Taxonomy" id="511746"/>
    <lineage>
        <taxon>Bacteria</taxon>
        <taxon>Pseudomonadati</taxon>
        <taxon>Verrucomicrobiota</taxon>
        <taxon>Methylacidiphilae</taxon>
        <taxon>Methylacidiphilales</taxon>
        <taxon>Methylacidiphilaceae</taxon>
        <taxon>Methylacidiphilum (ex Ratnadevi et al. 2023)</taxon>
    </lineage>
</organism>
<dbReference type="PANTHER" id="PTHR30624:SF10">
    <property type="entry name" value="CONSERVED PROTEIN"/>
    <property type="match status" value="1"/>
</dbReference>
<feature type="domain" description="Metalloprotease TldD/E N-terminal" evidence="6">
    <location>
        <begin position="62"/>
        <end position="126"/>
    </location>
</feature>
<evidence type="ECO:0000313" key="8">
    <source>
        <dbReference type="EMBL" id="QSR86297.1"/>
    </source>
</evidence>
<gene>
    <name evidence="8" type="ORF">EM20IM_07275</name>
</gene>
<keyword evidence="3" id="KW-0378">Hydrolase</keyword>
<feature type="domain" description="Metalloprotease TldD/E C-terminal" evidence="7">
    <location>
        <begin position="273"/>
        <end position="482"/>
    </location>
</feature>
<feature type="chain" id="PRO_5046719798" evidence="5">
    <location>
        <begin position="27"/>
        <end position="527"/>
    </location>
</feature>
<accession>A0ABX7PTN8</accession>
<dbReference type="InterPro" id="IPR035068">
    <property type="entry name" value="TldD/PmbA_N"/>
</dbReference>
<dbReference type="Pfam" id="PF19289">
    <property type="entry name" value="PmbA_TldD_3rd"/>
    <property type="match status" value="1"/>
</dbReference>
<comment type="similarity">
    <text evidence="1">Belongs to the peptidase U62 family.</text>
</comment>
<keyword evidence="5" id="KW-0732">Signal</keyword>
<evidence type="ECO:0000313" key="9">
    <source>
        <dbReference type="Proteomes" id="UP000663088"/>
    </source>
</evidence>